<proteinExistence type="predicted"/>
<keyword evidence="2" id="KW-1185">Reference proteome</keyword>
<dbReference type="Proteomes" id="UP000075714">
    <property type="component" value="Unassembled WGS sequence"/>
</dbReference>
<reference evidence="2" key="1">
    <citation type="journal article" date="2016" name="Nat. Commun.">
        <title>The Gonium pectorale genome demonstrates co-option of cell cycle regulation during the evolution of multicellularity.</title>
        <authorList>
            <person name="Hanschen E.R."/>
            <person name="Marriage T.N."/>
            <person name="Ferris P.J."/>
            <person name="Hamaji T."/>
            <person name="Toyoda A."/>
            <person name="Fujiyama A."/>
            <person name="Neme R."/>
            <person name="Noguchi H."/>
            <person name="Minakuchi Y."/>
            <person name="Suzuki M."/>
            <person name="Kawai-Toyooka H."/>
            <person name="Smith D.R."/>
            <person name="Sparks H."/>
            <person name="Anderson J."/>
            <person name="Bakaric R."/>
            <person name="Luria V."/>
            <person name="Karger A."/>
            <person name="Kirschner M.W."/>
            <person name="Durand P.M."/>
            <person name="Michod R.E."/>
            <person name="Nozaki H."/>
            <person name="Olson B.J."/>
        </authorList>
    </citation>
    <scope>NUCLEOTIDE SEQUENCE [LARGE SCALE GENOMIC DNA]</scope>
    <source>
        <strain evidence="2">NIES-2863</strain>
    </source>
</reference>
<sequence>MGRGRVCKQVDKAVARHVAARCKHLQSTARLATEMKNRIYQRTGKLAVVPFLTAVWASTSPEQMCKNHDAASMLLHVGAVKLLIRRRQGEELATMMDAALAPNTLVVLPRGWKWAKLRIPPLMIEWATWKHLKPLVQKQLMP</sequence>
<organism evidence="1 2">
    <name type="scientific">Gonium pectorale</name>
    <name type="common">Green alga</name>
    <dbReference type="NCBI Taxonomy" id="33097"/>
    <lineage>
        <taxon>Eukaryota</taxon>
        <taxon>Viridiplantae</taxon>
        <taxon>Chlorophyta</taxon>
        <taxon>core chlorophytes</taxon>
        <taxon>Chlorophyceae</taxon>
        <taxon>CS clade</taxon>
        <taxon>Chlamydomonadales</taxon>
        <taxon>Volvocaceae</taxon>
        <taxon>Gonium</taxon>
    </lineage>
</organism>
<evidence type="ECO:0000313" key="2">
    <source>
        <dbReference type="Proteomes" id="UP000075714"/>
    </source>
</evidence>
<accession>A0A150GFG9</accession>
<name>A0A150GFG9_GONPE</name>
<dbReference type="AlphaFoldDB" id="A0A150GFG9"/>
<dbReference type="EMBL" id="LSYV01000030">
    <property type="protein sequence ID" value="KXZ48325.1"/>
    <property type="molecule type" value="Genomic_DNA"/>
</dbReference>
<protein>
    <submittedName>
        <fullName evidence="1">Uncharacterized protein</fullName>
    </submittedName>
</protein>
<evidence type="ECO:0000313" key="1">
    <source>
        <dbReference type="EMBL" id="KXZ48325.1"/>
    </source>
</evidence>
<gene>
    <name evidence="1" type="ORF">GPECTOR_29g99</name>
</gene>
<comment type="caution">
    <text evidence="1">The sequence shown here is derived from an EMBL/GenBank/DDBJ whole genome shotgun (WGS) entry which is preliminary data.</text>
</comment>